<protein>
    <submittedName>
        <fullName evidence="1">Uncharacterized protein</fullName>
    </submittedName>
</protein>
<evidence type="ECO:0000313" key="1">
    <source>
        <dbReference type="EMBL" id="KAG7379690.1"/>
    </source>
</evidence>
<dbReference type="EMBL" id="JAGDFM010000335">
    <property type="protein sequence ID" value="KAG7379690.1"/>
    <property type="molecule type" value="Genomic_DNA"/>
</dbReference>
<dbReference type="OrthoDB" id="37886at2759"/>
<dbReference type="Proteomes" id="UP000694044">
    <property type="component" value="Unassembled WGS sequence"/>
</dbReference>
<organism evidence="1 2">
    <name type="scientific">Phytophthora pseudosyringae</name>
    <dbReference type="NCBI Taxonomy" id="221518"/>
    <lineage>
        <taxon>Eukaryota</taxon>
        <taxon>Sar</taxon>
        <taxon>Stramenopiles</taxon>
        <taxon>Oomycota</taxon>
        <taxon>Peronosporomycetes</taxon>
        <taxon>Peronosporales</taxon>
        <taxon>Peronosporaceae</taxon>
        <taxon>Phytophthora</taxon>
    </lineage>
</organism>
<sequence length="225" mass="24279">MARSNAEIELLKTTFQEKDGDDLVIQLKIFTSGGRLQRVCPHEREGCCGADALYKAGEGRMGTDEMAFINILVYKTDLVAAIKTEFSGDAKRALLFLVRSVLEPVELLAELFETTLKGASKDAYGLSAWAVPPACAHSHRVHASVPPGAAHAYPGRGERRVHHALDMRASCFCPCLTRLRWSSVLSASGSASASAAMSSTWCSHRHDFVSGGEDEHIVDSAVSTT</sequence>
<evidence type="ECO:0000313" key="2">
    <source>
        <dbReference type="Proteomes" id="UP000694044"/>
    </source>
</evidence>
<comment type="caution">
    <text evidence="1">The sequence shown here is derived from an EMBL/GenBank/DDBJ whole genome shotgun (WGS) entry which is preliminary data.</text>
</comment>
<name>A0A8T1VHH5_9STRA</name>
<dbReference type="AlphaFoldDB" id="A0A8T1VHH5"/>
<accession>A0A8T1VHH5</accession>
<keyword evidence="2" id="KW-1185">Reference proteome</keyword>
<reference evidence="1" key="1">
    <citation type="submission" date="2021-02" db="EMBL/GenBank/DDBJ databases">
        <authorList>
            <person name="Palmer J.M."/>
        </authorList>
    </citation>
    <scope>NUCLEOTIDE SEQUENCE</scope>
    <source>
        <strain evidence="1">SCRP734</strain>
    </source>
</reference>
<gene>
    <name evidence="1" type="ORF">PHYPSEUDO_008290</name>
</gene>
<proteinExistence type="predicted"/>